<evidence type="ECO:0000313" key="2">
    <source>
        <dbReference type="EMBL" id="KAL3321316.1"/>
    </source>
</evidence>
<sequence>MIERDPITQSESVGQDNDQANVKKSPREPKRNPIIGEGEFGSKEWDPIWQYAGKPKRSTSLNCELNKSGFFHLLEPAYDQYPRFDFV</sequence>
<feature type="region of interest" description="Disordered" evidence="1">
    <location>
        <begin position="1"/>
        <end position="41"/>
    </location>
</feature>
<protein>
    <submittedName>
        <fullName evidence="2">Uncharacterized protein</fullName>
    </submittedName>
</protein>
<evidence type="ECO:0000256" key="1">
    <source>
        <dbReference type="SAM" id="MobiDB-lite"/>
    </source>
</evidence>
<comment type="caution">
    <text evidence="2">The sequence shown here is derived from an EMBL/GenBank/DDBJ whole genome shotgun (WGS) entry which is preliminary data.</text>
</comment>
<proteinExistence type="predicted"/>
<feature type="compositionally biased region" description="Polar residues" evidence="1">
    <location>
        <begin position="7"/>
        <end position="22"/>
    </location>
</feature>
<dbReference type="EMBL" id="JBJKFK010000001">
    <property type="protein sequence ID" value="KAL3321316.1"/>
    <property type="molecule type" value="Genomic_DNA"/>
</dbReference>
<keyword evidence="3" id="KW-1185">Reference proteome</keyword>
<evidence type="ECO:0000313" key="3">
    <source>
        <dbReference type="Proteomes" id="UP001626550"/>
    </source>
</evidence>
<name>A0ABD2QP80_9PLAT</name>
<dbReference type="AlphaFoldDB" id="A0ABD2QP80"/>
<dbReference type="Proteomes" id="UP001626550">
    <property type="component" value="Unassembled WGS sequence"/>
</dbReference>
<gene>
    <name evidence="2" type="ORF">Ciccas_000023</name>
</gene>
<reference evidence="2 3" key="1">
    <citation type="submission" date="2024-11" db="EMBL/GenBank/DDBJ databases">
        <title>Adaptive evolution of stress response genes in parasites aligns with host niche diversity.</title>
        <authorList>
            <person name="Hahn C."/>
            <person name="Resl P."/>
        </authorList>
    </citation>
    <scope>NUCLEOTIDE SEQUENCE [LARGE SCALE GENOMIC DNA]</scope>
    <source>
        <strain evidence="2">EGGRZ-B1_66</strain>
        <tissue evidence="2">Body</tissue>
    </source>
</reference>
<organism evidence="2 3">
    <name type="scientific">Cichlidogyrus casuarinus</name>
    <dbReference type="NCBI Taxonomy" id="1844966"/>
    <lineage>
        <taxon>Eukaryota</taxon>
        <taxon>Metazoa</taxon>
        <taxon>Spiralia</taxon>
        <taxon>Lophotrochozoa</taxon>
        <taxon>Platyhelminthes</taxon>
        <taxon>Monogenea</taxon>
        <taxon>Monopisthocotylea</taxon>
        <taxon>Dactylogyridea</taxon>
        <taxon>Ancyrocephalidae</taxon>
        <taxon>Cichlidogyrus</taxon>
    </lineage>
</organism>
<accession>A0ABD2QP80</accession>